<dbReference type="SUPFAM" id="SSF52540">
    <property type="entry name" value="P-loop containing nucleoside triphosphate hydrolases"/>
    <property type="match status" value="1"/>
</dbReference>
<evidence type="ECO:0000259" key="2">
    <source>
        <dbReference type="Pfam" id="PF12728"/>
    </source>
</evidence>
<dbReference type="Proteomes" id="UP000001574">
    <property type="component" value="Chromosome"/>
</dbReference>
<dbReference type="RefSeq" id="WP_011723452.1">
    <property type="nucleotide sequence ID" value="NC_008595.1"/>
</dbReference>
<feature type="region of interest" description="Disordered" evidence="1">
    <location>
        <begin position="74"/>
        <end position="97"/>
    </location>
</feature>
<evidence type="ECO:0000256" key="1">
    <source>
        <dbReference type="SAM" id="MobiDB-lite"/>
    </source>
</evidence>
<dbReference type="InterPro" id="IPR041657">
    <property type="entry name" value="HTH_17"/>
</dbReference>
<name>A0A0H2ZVB4_MYCA1</name>
<dbReference type="EMBL" id="CP000479">
    <property type="protein sequence ID" value="ABK65739.1"/>
    <property type="molecule type" value="Genomic_DNA"/>
</dbReference>
<proteinExistence type="predicted"/>
<dbReference type="InterPro" id="IPR009061">
    <property type="entry name" value="DNA-bd_dom_put_sf"/>
</dbReference>
<dbReference type="InterPro" id="IPR010093">
    <property type="entry name" value="SinI_DNA-bd"/>
</dbReference>
<gene>
    <name evidence="3" type="ordered locus">MAV_0282</name>
</gene>
<dbReference type="GO" id="GO:0003677">
    <property type="term" value="F:DNA binding"/>
    <property type="evidence" value="ECO:0007669"/>
    <property type="project" value="InterPro"/>
</dbReference>
<organism evidence="3 4">
    <name type="scientific">Mycobacterium avium (strain 104)</name>
    <dbReference type="NCBI Taxonomy" id="243243"/>
    <lineage>
        <taxon>Bacteria</taxon>
        <taxon>Bacillati</taxon>
        <taxon>Actinomycetota</taxon>
        <taxon>Actinomycetes</taxon>
        <taxon>Mycobacteriales</taxon>
        <taxon>Mycobacteriaceae</taxon>
        <taxon>Mycobacterium</taxon>
        <taxon>Mycobacterium avium complex (MAC)</taxon>
    </lineage>
</organism>
<reference evidence="3 4" key="1">
    <citation type="submission" date="2006-10" db="EMBL/GenBank/DDBJ databases">
        <authorList>
            <person name="Fleischmann R.D."/>
            <person name="Dodson R.J."/>
            <person name="Haft D.H."/>
            <person name="Merkel J.S."/>
            <person name="Nelson W.C."/>
            <person name="Fraser C.M."/>
        </authorList>
    </citation>
    <scope>NUCLEOTIDE SEQUENCE [LARGE SCALE GENOMIC DNA]</scope>
    <source>
        <strain evidence="3 4">104</strain>
    </source>
</reference>
<dbReference type="AlphaFoldDB" id="A0A0H2ZVB4"/>
<accession>A0A0H2ZVB4</accession>
<protein>
    <submittedName>
        <fullName evidence="3">DNA binding domain, excisionase family protein</fullName>
    </submittedName>
</protein>
<sequence>MTTTTTTRIRIGTPAVAERLGVSDETIRQEIKRGNLPAIRVGRTYRVLESDVDEYIAAAEAEAYSARKRKVGVEVTSGESEAGAEVRISGPSGSGKSSLVRELRGLWGDAVTAHRYSDDGSEVLRLSTIDVEPSIADVAENDGLPPRFHLANLNA</sequence>
<dbReference type="HOGENOM" id="CLU_1693515_0_0_11"/>
<evidence type="ECO:0000313" key="3">
    <source>
        <dbReference type="EMBL" id="ABK65739.1"/>
    </source>
</evidence>
<dbReference type="InterPro" id="IPR027417">
    <property type="entry name" value="P-loop_NTPase"/>
</dbReference>
<feature type="domain" description="Helix-turn-helix" evidence="2">
    <location>
        <begin position="14"/>
        <end position="58"/>
    </location>
</feature>
<dbReference type="SUPFAM" id="SSF46955">
    <property type="entry name" value="Putative DNA-binding domain"/>
    <property type="match status" value="1"/>
</dbReference>
<dbReference type="Pfam" id="PF12728">
    <property type="entry name" value="HTH_17"/>
    <property type="match status" value="1"/>
</dbReference>
<dbReference type="NCBIfam" id="TIGR01764">
    <property type="entry name" value="excise"/>
    <property type="match status" value="1"/>
</dbReference>
<evidence type="ECO:0000313" key="4">
    <source>
        <dbReference type="Proteomes" id="UP000001574"/>
    </source>
</evidence>
<dbReference type="KEGG" id="mav:MAV_0282"/>